<evidence type="ECO:0000313" key="3">
    <source>
        <dbReference type="Proteomes" id="UP000095576"/>
    </source>
</evidence>
<feature type="chain" id="PRO_5008028281" evidence="1">
    <location>
        <begin position="23"/>
        <end position="231"/>
    </location>
</feature>
<evidence type="ECO:0000313" key="2">
    <source>
        <dbReference type="EMBL" id="CUP37450.1"/>
    </source>
</evidence>
<reference evidence="2 3" key="1">
    <citation type="submission" date="2015-09" db="EMBL/GenBank/DDBJ databases">
        <authorList>
            <consortium name="Pathogen Informatics"/>
        </authorList>
    </citation>
    <scope>NUCLEOTIDE SEQUENCE [LARGE SCALE GENOMIC DNA]</scope>
    <source>
        <strain evidence="2 3">2789STDY5834899</strain>
    </source>
</reference>
<name>A0A174MT84_BACT4</name>
<dbReference type="Proteomes" id="UP000095576">
    <property type="component" value="Unassembled WGS sequence"/>
</dbReference>
<accession>A0A174MT84</accession>
<dbReference type="AlphaFoldDB" id="A0A174MT84"/>
<feature type="signal peptide" evidence="1">
    <location>
        <begin position="1"/>
        <end position="22"/>
    </location>
</feature>
<keyword evidence="1" id="KW-0732">Signal</keyword>
<protein>
    <submittedName>
        <fullName evidence="2">Uncharacterized protein</fullName>
    </submittedName>
</protein>
<sequence>MKTTIQNLAVLILLVSTMNVYSQEYDNRGVRKDYTRPIAGLTIQEIRNAVYGIPAYQEGKTVLSVSNIPVMRDSMEMKKIATTPMLYIDSLIYEHILDAPLLDFQELLLKRFPFLIMQRMRPTEKIMKIMDSLALKKPDITTEEYWRILKRDYADVIKDNFKMYDSKQFIFYPFRKVGNIRAFRMLFHGLSYFPMEKAIDINARPYLEKLKALPPDSLYFVKPQHYIITTQ</sequence>
<proteinExistence type="predicted"/>
<dbReference type="EMBL" id="CZAP01000005">
    <property type="protein sequence ID" value="CUP37450.1"/>
    <property type="molecule type" value="Genomic_DNA"/>
</dbReference>
<evidence type="ECO:0000256" key="1">
    <source>
        <dbReference type="SAM" id="SignalP"/>
    </source>
</evidence>
<dbReference type="RefSeq" id="WP_055299545.1">
    <property type="nucleotide sequence ID" value="NZ_CZAP01000005.1"/>
</dbReference>
<gene>
    <name evidence="2" type="ORF">ERS852511_01899</name>
</gene>
<organism evidence="2 3">
    <name type="scientific">Bacteroides thetaiotaomicron</name>
    <dbReference type="NCBI Taxonomy" id="818"/>
    <lineage>
        <taxon>Bacteria</taxon>
        <taxon>Pseudomonadati</taxon>
        <taxon>Bacteroidota</taxon>
        <taxon>Bacteroidia</taxon>
        <taxon>Bacteroidales</taxon>
        <taxon>Bacteroidaceae</taxon>
        <taxon>Bacteroides</taxon>
    </lineage>
</organism>